<name>A0A4R9JK12_9LEPT</name>
<gene>
    <name evidence="2" type="ORF">EHQ49_00015</name>
</gene>
<dbReference type="Pfam" id="PF07220">
    <property type="entry name" value="DUF1420"/>
    <property type="match status" value="1"/>
</dbReference>
<keyword evidence="1" id="KW-0472">Membrane</keyword>
<organism evidence="2 3">
    <name type="scientific">Leptospira perdikensis</name>
    <dbReference type="NCBI Taxonomy" id="2484948"/>
    <lineage>
        <taxon>Bacteria</taxon>
        <taxon>Pseudomonadati</taxon>
        <taxon>Spirochaetota</taxon>
        <taxon>Spirochaetia</taxon>
        <taxon>Leptospirales</taxon>
        <taxon>Leptospiraceae</taxon>
        <taxon>Leptospira</taxon>
    </lineage>
</organism>
<feature type="transmembrane region" description="Helical" evidence="1">
    <location>
        <begin position="408"/>
        <end position="424"/>
    </location>
</feature>
<evidence type="ECO:0000313" key="2">
    <source>
        <dbReference type="EMBL" id="TGL45809.1"/>
    </source>
</evidence>
<dbReference type="AlphaFoldDB" id="A0A4R9JK12"/>
<feature type="transmembrane region" description="Helical" evidence="1">
    <location>
        <begin position="287"/>
        <end position="302"/>
    </location>
</feature>
<feature type="transmembrane region" description="Helical" evidence="1">
    <location>
        <begin position="121"/>
        <end position="138"/>
    </location>
</feature>
<feature type="transmembrane region" description="Helical" evidence="1">
    <location>
        <begin position="309"/>
        <end position="329"/>
    </location>
</feature>
<feature type="transmembrane region" description="Helical" evidence="1">
    <location>
        <begin position="53"/>
        <end position="72"/>
    </location>
</feature>
<dbReference type="OrthoDB" id="316195at2"/>
<feature type="transmembrane region" description="Helical" evidence="1">
    <location>
        <begin position="460"/>
        <end position="485"/>
    </location>
</feature>
<evidence type="ECO:0000256" key="1">
    <source>
        <dbReference type="SAM" id="Phobius"/>
    </source>
</evidence>
<feature type="transmembrane region" description="Helical" evidence="1">
    <location>
        <begin position="84"/>
        <end position="101"/>
    </location>
</feature>
<sequence>MYKNLNDLIIHPFISFLTSVVLLIGVAAFGLVLFFLLGKIYKKGCFSNLTKRFLNQLVFGFIFLSILVNYFILFEVIRPAQVKLIGLFTCLFGFVYLPILLKKLYELRKFYLKKIRNFERFDVLIYGILIGYFLLAISPPTDADSLNYHLSVPLIFLNENNIVPDLGFFHERLLGSGEIFGLVYLNLGAEQFSSLLQFVGILLILRGFANLGQLNREVLKLIKVSFLSIPVLIFLVSSSKMQMFPLGIMSYGLVSIYRYQKLKSKNSLILLILLVPVVYSISLKFSFMIYAAVIFLFLVFNLKSKKHFLLVSFFFLLIYLLIILPFAYYRVRYLGVSVFYSAIDPLNGTIPGLGKFKDYLKSYQDTSLGFPFFLFFPNYKSPGTTFIGASLLVLLLVFDILKNKRIHGLFLLFLLDLLLTRFFLQQSSRFYLESYVLLSIYLLSISHSDKNQKLIRFIQVPIFFQGLIVLLISLYFGINLVTGLFSLSNRKNMMRENAFGYGLSEMSYESMPDNSKLLFNHTSLVFSKRRPFSDDWMRFADSCDGFTYFTTYLREKGVKYFLVRDANYSNRFLVDDSMILESKLGISKETRIPLNRNQKYSATISKIGGESWLGCYEK</sequence>
<feature type="transmembrane region" description="Helical" evidence="1">
    <location>
        <begin position="12"/>
        <end position="41"/>
    </location>
</feature>
<feature type="transmembrane region" description="Helical" evidence="1">
    <location>
        <begin position="383"/>
        <end position="401"/>
    </location>
</feature>
<protein>
    <submittedName>
        <fullName evidence="2">DUF1420 domain-containing protein</fullName>
    </submittedName>
</protein>
<feature type="transmembrane region" description="Helical" evidence="1">
    <location>
        <begin position="192"/>
        <end position="209"/>
    </location>
</feature>
<keyword evidence="1" id="KW-0812">Transmembrane</keyword>
<reference evidence="2" key="1">
    <citation type="journal article" date="2019" name="PLoS Negl. Trop. Dis.">
        <title>Revisiting the worldwide diversity of Leptospira species in the environment.</title>
        <authorList>
            <person name="Vincent A.T."/>
            <person name="Schiettekatte O."/>
            <person name="Bourhy P."/>
            <person name="Veyrier F.J."/>
            <person name="Picardeau M."/>
        </authorList>
    </citation>
    <scope>NUCLEOTIDE SEQUENCE [LARGE SCALE GENOMIC DNA]</scope>
    <source>
        <strain evidence="2">201702692</strain>
    </source>
</reference>
<dbReference type="EMBL" id="RQGA01000001">
    <property type="protein sequence ID" value="TGL45809.1"/>
    <property type="molecule type" value="Genomic_DNA"/>
</dbReference>
<keyword evidence="1" id="KW-1133">Transmembrane helix</keyword>
<keyword evidence="3" id="KW-1185">Reference proteome</keyword>
<feature type="transmembrane region" description="Helical" evidence="1">
    <location>
        <begin position="221"/>
        <end position="237"/>
    </location>
</feature>
<evidence type="ECO:0000313" key="3">
    <source>
        <dbReference type="Proteomes" id="UP000298125"/>
    </source>
</evidence>
<accession>A0A4R9JK12</accession>
<proteinExistence type="predicted"/>
<dbReference type="Proteomes" id="UP000298125">
    <property type="component" value="Unassembled WGS sequence"/>
</dbReference>
<dbReference type="InterPro" id="IPR010818">
    <property type="entry name" value="DUF1420"/>
</dbReference>
<comment type="caution">
    <text evidence="2">The sequence shown here is derived from an EMBL/GenBank/DDBJ whole genome shotgun (WGS) entry which is preliminary data.</text>
</comment>